<protein>
    <recommendedName>
        <fullName evidence="4">Spy/CpxP family protein refolding chaperone</fullName>
    </recommendedName>
</protein>
<evidence type="ECO:0008006" key="4">
    <source>
        <dbReference type="Google" id="ProtNLM"/>
    </source>
</evidence>
<dbReference type="RefSeq" id="WP_150042390.1">
    <property type="nucleotide sequence ID" value="NZ_OW485601.1"/>
</dbReference>
<gene>
    <name evidence="2" type="ORF">F1189_18710</name>
</gene>
<evidence type="ECO:0000313" key="3">
    <source>
        <dbReference type="Proteomes" id="UP000325255"/>
    </source>
</evidence>
<organism evidence="2 3">
    <name type="scientific">Rhodovastum atsumiense</name>
    <dbReference type="NCBI Taxonomy" id="504468"/>
    <lineage>
        <taxon>Bacteria</taxon>
        <taxon>Pseudomonadati</taxon>
        <taxon>Pseudomonadota</taxon>
        <taxon>Alphaproteobacteria</taxon>
        <taxon>Acetobacterales</taxon>
        <taxon>Acetobacteraceae</taxon>
        <taxon>Rhodovastum</taxon>
    </lineage>
</organism>
<dbReference type="EMBL" id="VWPK01000031">
    <property type="protein sequence ID" value="KAA5610518.1"/>
    <property type="molecule type" value="Genomic_DNA"/>
</dbReference>
<dbReference type="Proteomes" id="UP000325255">
    <property type="component" value="Unassembled WGS sequence"/>
</dbReference>
<feature type="signal peptide" evidence="1">
    <location>
        <begin position="1"/>
        <end position="23"/>
    </location>
</feature>
<keyword evidence="1" id="KW-0732">Signal</keyword>
<evidence type="ECO:0000256" key="1">
    <source>
        <dbReference type="SAM" id="SignalP"/>
    </source>
</evidence>
<evidence type="ECO:0000313" key="2">
    <source>
        <dbReference type="EMBL" id="KAA5610518.1"/>
    </source>
</evidence>
<dbReference type="AlphaFoldDB" id="A0A5M6ISH7"/>
<feature type="chain" id="PRO_5024279449" description="Spy/CpxP family protein refolding chaperone" evidence="1">
    <location>
        <begin position="24"/>
        <end position="220"/>
    </location>
</feature>
<sequence length="220" mass="23972">MSGWLRSFVTVAAVLAATGATPAAPPRTQDPDWPCQQIKVPEMSLAAMWAGPSPAPEAAGWQADATVAETVRRLAERRLPLDQAKADIQDFALRAGAQRRQQLLSLLVGLFEVMNQQRDSVLSGLERFGRRQKALAVELREAVEKLHGSPAGPAGEAGAIDPLRQQVEWQARVFDQRRQMLASVCDVPGRIEQRLFALTRLLQDALDHPATEAAPSGKMP</sequence>
<dbReference type="OrthoDB" id="6159094at2"/>
<comment type="caution">
    <text evidence="2">The sequence shown here is derived from an EMBL/GenBank/DDBJ whole genome shotgun (WGS) entry which is preliminary data.</text>
</comment>
<reference evidence="2 3" key="1">
    <citation type="submission" date="2019-09" db="EMBL/GenBank/DDBJ databases">
        <title>Genome sequence of Rhodovastum atsumiense, a diverse member of the Acetobacteraceae family of non-sulfur purple photosynthetic bacteria.</title>
        <authorList>
            <person name="Meyer T."/>
            <person name="Kyndt J."/>
        </authorList>
    </citation>
    <scope>NUCLEOTIDE SEQUENCE [LARGE SCALE GENOMIC DNA]</scope>
    <source>
        <strain evidence="2 3">DSM 21279</strain>
    </source>
</reference>
<proteinExistence type="predicted"/>
<accession>A0A5M6ISH7</accession>
<keyword evidence="3" id="KW-1185">Reference proteome</keyword>
<name>A0A5M6ISH7_9PROT</name>